<dbReference type="Pfam" id="PF13424">
    <property type="entry name" value="TPR_12"/>
    <property type="match status" value="1"/>
</dbReference>
<evidence type="ECO:0000256" key="3">
    <source>
        <dbReference type="PROSITE-ProRule" id="PRU00339"/>
    </source>
</evidence>
<dbReference type="OrthoDB" id="1926212at2759"/>
<keyword evidence="1" id="KW-0677">Repeat</keyword>
<feature type="repeat" description="TPR" evidence="3">
    <location>
        <begin position="151"/>
        <end position="184"/>
    </location>
</feature>
<evidence type="ECO:0000256" key="2">
    <source>
        <dbReference type="ARBA" id="ARBA00022803"/>
    </source>
</evidence>
<dbReference type="InterPro" id="IPR019734">
    <property type="entry name" value="TPR_rpt"/>
</dbReference>
<sequence length="203" mass="22865">MLARSLLRIARLGAAQSRPAVLAYRFSAKHTRQQIQQLRWASSIPEDSVSQLTQQAQSQLEQGNTQEAYNSFLKILSLHPSADSHFSVGVCAYMLNRVDEALDMWERTLQINPDHSDAHVNLGSIYFLKKQNGGKAVEHLERARDLVPDDAEVMFNLAAVYDSLGRLDEAKALFEKCVERGIKNADVFLRNVNAKLLKKSLEK</sequence>
<comment type="caution">
    <text evidence="4">The sequence shown here is derived from an EMBL/GenBank/DDBJ whole genome shotgun (WGS) entry which is preliminary data.</text>
</comment>
<protein>
    <recommendedName>
        <fullName evidence="6">TPR-like protein</fullName>
    </recommendedName>
</protein>
<dbReference type="AlphaFoldDB" id="A0A9W7Y1E6"/>
<evidence type="ECO:0008006" key="6">
    <source>
        <dbReference type="Google" id="ProtNLM"/>
    </source>
</evidence>
<reference evidence="4" key="1">
    <citation type="submission" date="2022-07" db="EMBL/GenBank/DDBJ databases">
        <title>Phylogenomic reconstructions and comparative analyses of Kickxellomycotina fungi.</title>
        <authorList>
            <person name="Reynolds N.K."/>
            <person name="Stajich J.E."/>
            <person name="Barry K."/>
            <person name="Grigoriev I.V."/>
            <person name="Crous P."/>
            <person name="Smith M.E."/>
        </authorList>
    </citation>
    <scope>NUCLEOTIDE SEQUENCE</scope>
    <source>
        <strain evidence="4">NBRC 32514</strain>
    </source>
</reference>
<name>A0A9W7Y1E6_9FUNG</name>
<dbReference type="SUPFAM" id="SSF48452">
    <property type="entry name" value="TPR-like"/>
    <property type="match status" value="1"/>
</dbReference>
<dbReference type="PANTHER" id="PTHR45586">
    <property type="entry name" value="TPR REPEAT-CONTAINING PROTEIN PA4667"/>
    <property type="match status" value="1"/>
</dbReference>
<feature type="repeat" description="TPR" evidence="3">
    <location>
        <begin position="82"/>
        <end position="115"/>
    </location>
</feature>
<dbReference type="SMART" id="SM00028">
    <property type="entry name" value="TPR"/>
    <property type="match status" value="4"/>
</dbReference>
<dbReference type="PROSITE" id="PS50005">
    <property type="entry name" value="TPR"/>
    <property type="match status" value="2"/>
</dbReference>
<gene>
    <name evidence="4" type="ORF">LPJ53_002428</name>
</gene>
<dbReference type="EMBL" id="JANBOJ010000076">
    <property type="protein sequence ID" value="KAJ1723216.1"/>
    <property type="molecule type" value="Genomic_DNA"/>
</dbReference>
<evidence type="ECO:0000313" key="4">
    <source>
        <dbReference type="EMBL" id="KAJ1723216.1"/>
    </source>
</evidence>
<keyword evidence="2 3" id="KW-0802">TPR repeat</keyword>
<proteinExistence type="predicted"/>
<organism evidence="4 5">
    <name type="scientific">Coemansia erecta</name>
    <dbReference type="NCBI Taxonomy" id="147472"/>
    <lineage>
        <taxon>Eukaryota</taxon>
        <taxon>Fungi</taxon>
        <taxon>Fungi incertae sedis</taxon>
        <taxon>Zoopagomycota</taxon>
        <taxon>Kickxellomycotina</taxon>
        <taxon>Kickxellomycetes</taxon>
        <taxon>Kickxellales</taxon>
        <taxon>Kickxellaceae</taxon>
        <taxon>Coemansia</taxon>
    </lineage>
</organism>
<dbReference type="InterPro" id="IPR011990">
    <property type="entry name" value="TPR-like_helical_dom_sf"/>
</dbReference>
<evidence type="ECO:0000256" key="1">
    <source>
        <dbReference type="ARBA" id="ARBA00022737"/>
    </source>
</evidence>
<dbReference type="Gene3D" id="1.25.40.10">
    <property type="entry name" value="Tetratricopeptide repeat domain"/>
    <property type="match status" value="1"/>
</dbReference>
<dbReference type="Proteomes" id="UP001149813">
    <property type="component" value="Unassembled WGS sequence"/>
</dbReference>
<evidence type="ECO:0000313" key="5">
    <source>
        <dbReference type="Proteomes" id="UP001149813"/>
    </source>
</evidence>
<keyword evidence="5" id="KW-1185">Reference proteome</keyword>
<dbReference type="Pfam" id="PF13432">
    <property type="entry name" value="TPR_16"/>
    <property type="match status" value="1"/>
</dbReference>
<dbReference type="InterPro" id="IPR051012">
    <property type="entry name" value="CellSynth/LPSAsmb/PSIAsmb"/>
</dbReference>
<dbReference type="PANTHER" id="PTHR45586:SF1">
    <property type="entry name" value="LIPOPOLYSACCHARIDE ASSEMBLY PROTEIN B"/>
    <property type="match status" value="1"/>
</dbReference>
<accession>A0A9W7Y1E6</accession>